<evidence type="ECO:0000256" key="1">
    <source>
        <dbReference type="ARBA" id="ARBA00004123"/>
    </source>
</evidence>
<dbReference type="GO" id="GO:0005634">
    <property type="term" value="C:nucleus"/>
    <property type="evidence" value="ECO:0007669"/>
    <property type="project" value="UniProtKB-SubCell"/>
</dbReference>
<evidence type="ECO:0000256" key="2">
    <source>
        <dbReference type="ARBA" id="ARBA00023015"/>
    </source>
</evidence>
<dbReference type="GO" id="GO:0046983">
    <property type="term" value="F:protein dimerization activity"/>
    <property type="evidence" value="ECO:0007669"/>
    <property type="project" value="InterPro"/>
</dbReference>
<keyword evidence="4" id="KW-0539">Nucleus</keyword>
<reference evidence="6" key="1">
    <citation type="journal article" date="2023" name="Mol. Ecol. Resour.">
        <title>Chromosome-level genome assembly of a triploid poplar Populus alba 'Berolinensis'.</title>
        <authorList>
            <person name="Chen S."/>
            <person name="Yu Y."/>
            <person name="Wang X."/>
            <person name="Wang S."/>
            <person name="Zhang T."/>
            <person name="Zhou Y."/>
            <person name="He R."/>
            <person name="Meng N."/>
            <person name="Wang Y."/>
            <person name="Liu W."/>
            <person name="Liu Z."/>
            <person name="Liu J."/>
            <person name="Guo Q."/>
            <person name="Huang H."/>
            <person name="Sederoff R.R."/>
            <person name="Wang G."/>
            <person name="Qu G."/>
            <person name="Chen S."/>
        </authorList>
    </citation>
    <scope>NUCLEOTIDE SEQUENCE</scope>
    <source>
        <strain evidence="6">SC-2020</strain>
    </source>
</reference>
<dbReference type="GO" id="GO:0003700">
    <property type="term" value="F:DNA-binding transcription factor activity"/>
    <property type="evidence" value="ECO:0007669"/>
    <property type="project" value="TreeGrafter"/>
</dbReference>
<evidence type="ECO:0000313" key="7">
    <source>
        <dbReference type="Proteomes" id="UP001164929"/>
    </source>
</evidence>
<organism evidence="6 7">
    <name type="scientific">Populus alba x Populus x berolinensis</name>
    <dbReference type="NCBI Taxonomy" id="444605"/>
    <lineage>
        <taxon>Eukaryota</taxon>
        <taxon>Viridiplantae</taxon>
        <taxon>Streptophyta</taxon>
        <taxon>Embryophyta</taxon>
        <taxon>Tracheophyta</taxon>
        <taxon>Spermatophyta</taxon>
        <taxon>Magnoliopsida</taxon>
        <taxon>eudicotyledons</taxon>
        <taxon>Gunneridae</taxon>
        <taxon>Pentapetalae</taxon>
        <taxon>rosids</taxon>
        <taxon>fabids</taxon>
        <taxon>Malpighiales</taxon>
        <taxon>Salicaceae</taxon>
        <taxon>Saliceae</taxon>
        <taxon>Populus</taxon>
    </lineage>
</organism>
<dbReference type="Proteomes" id="UP001164929">
    <property type="component" value="Chromosome 8"/>
</dbReference>
<name>A0AAD6QE61_9ROSI</name>
<evidence type="ECO:0000256" key="3">
    <source>
        <dbReference type="ARBA" id="ARBA00023163"/>
    </source>
</evidence>
<keyword evidence="2" id="KW-0805">Transcription regulation</keyword>
<protein>
    <submittedName>
        <fullName evidence="6">Uncharacterized protein</fullName>
    </submittedName>
</protein>
<evidence type="ECO:0000313" key="6">
    <source>
        <dbReference type="EMBL" id="KAJ6988942.1"/>
    </source>
</evidence>
<dbReference type="InterPro" id="IPR036638">
    <property type="entry name" value="HLH_DNA-bd_sf"/>
</dbReference>
<proteinExistence type="predicted"/>
<dbReference type="GO" id="GO:0043565">
    <property type="term" value="F:sequence-specific DNA binding"/>
    <property type="evidence" value="ECO:0007669"/>
    <property type="project" value="TreeGrafter"/>
</dbReference>
<gene>
    <name evidence="6" type="ORF">NC653_021749</name>
</gene>
<keyword evidence="7" id="KW-1185">Reference proteome</keyword>
<sequence length="100" mass="11146">MTTNLRILSQKGTGGQGLKLMDKAAILGDAIDYVGELLKEVKNLQDEIKNAEEEERRASNIELKTSKLEIFQEDHVSSSKINQDSSGFVEKKGAEVYRAF</sequence>
<dbReference type="EMBL" id="JAQIZT010000008">
    <property type="protein sequence ID" value="KAJ6988942.1"/>
    <property type="molecule type" value="Genomic_DNA"/>
</dbReference>
<evidence type="ECO:0000256" key="4">
    <source>
        <dbReference type="ARBA" id="ARBA00023242"/>
    </source>
</evidence>
<dbReference type="AlphaFoldDB" id="A0AAD6QE61"/>
<dbReference type="InterPro" id="IPR051358">
    <property type="entry name" value="TF_AMS/ICE1/BHLH6-like"/>
</dbReference>
<comment type="caution">
    <text evidence="6">The sequence shown here is derived from an EMBL/GenBank/DDBJ whole genome shotgun (WGS) entry which is preliminary data.</text>
</comment>
<accession>A0AAD6QE61</accession>
<dbReference type="Gene3D" id="4.10.280.10">
    <property type="entry name" value="Helix-loop-helix DNA-binding domain"/>
    <property type="match status" value="1"/>
</dbReference>
<feature type="coiled-coil region" evidence="5">
    <location>
        <begin position="34"/>
        <end position="64"/>
    </location>
</feature>
<evidence type="ECO:0000256" key="5">
    <source>
        <dbReference type="SAM" id="Coils"/>
    </source>
</evidence>
<keyword evidence="5" id="KW-0175">Coiled coil</keyword>
<keyword evidence="3" id="KW-0804">Transcription</keyword>
<dbReference type="PANTHER" id="PTHR31945:SF63">
    <property type="entry name" value="TRANSCRIPTION FACTOR BHLH90"/>
    <property type="match status" value="1"/>
</dbReference>
<comment type="subcellular location">
    <subcellularLocation>
        <location evidence="1">Nucleus</location>
    </subcellularLocation>
</comment>
<dbReference type="PANTHER" id="PTHR31945">
    <property type="entry name" value="TRANSCRIPTION FACTOR SCREAM2-RELATED"/>
    <property type="match status" value="1"/>
</dbReference>